<dbReference type="InterPro" id="IPR003011">
    <property type="entry name" value="Cell_cycle_checkpoint_Rad1"/>
</dbReference>
<comment type="caution">
    <text evidence="6">The sequence shown here is derived from an EMBL/GenBank/DDBJ whole genome shotgun (WGS) entry which is preliminary data.</text>
</comment>
<comment type="similarity">
    <text evidence="2">Belongs to the rad1 family.</text>
</comment>
<reference evidence="6 7" key="1">
    <citation type="submission" date="2020-12" db="EMBL/GenBank/DDBJ databases">
        <title>Metabolic potential, ecology and presence of endohyphal bacteria is reflected in genomic diversity of Mucoromycotina.</title>
        <authorList>
            <person name="Muszewska A."/>
            <person name="Okrasinska A."/>
            <person name="Steczkiewicz K."/>
            <person name="Drgas O."/>
            <person name="Orlowska M."/>
            <person name="Perlinska-Lenart U."/>
            <person name="Aleksandrzak-Piekarczyk T."/>
            <person name="Szatraj K."/>
            <person name="Zielenkiewicz U."/>
            <person name="Pilsyk S."/>
            <person name="Malc E."/>
            <person name="Mieczkowski P."/>
            <person name="Kruszewska J.S."/>
            <person name="Biernat P."/>
            <person name="Pawlowska J."/>
        </authorList>
    </citation>
    <scope>NUCLEOTIDE SEQUENCE [LARGE SCALE GENOMIC DNA]</scope>
    <source>
        <strain evidence="6 7">CBS 142.35</strain>
    </source>
</reference>
<evidence type="ECO:0000256" key="2">
    <source>
        <dbReference type="ARBA" id="ARBA00010991"/>
    </source>
</evidence>
<comment type="subcellular location">
    <subcellularLocation>
        <location evidence="1">Nucleus</location>
    </subcellularLocation>
</comment>
<keyword evidence="7" id="KW-1185">Reference proteome</keyword>
<dbReference type="GO" id="GO:0000077">
    <property type="term" value="P:DNA damage checkpoint signaling"/>
    <property type="evidence" value="ECO:0007669"/>
    <property type="project" value="InterPro"/>
</dbReference>
<gene>
    <name evidence="6" type="ORF">INT45_000114</name>
</gene>
<dbReference type="PANTHER" id="PTHR10870">
    <property type="entry name" value="CELL CYCLE CHECKPOINT PROTEIN RAD1"/>
    <property type="match status" value="1"/>
</dbReference>
<evidence type="ECO:0000313" key="7">
    <source>
        <dbReference type="Proteomes" id="UP000646827"/>
    </source>
</evidence>
<evidence type="ECO:0008006" key="8">
    <source>
        <dbReference type="Google" id="ProtNLM"/>
    </source>
</evidence>
<dbReference type="GO" id="GO:0030896">
    <property type="term" value="C:checkpoint clamp complex"/>
    <property type="evidence" value="ECO:0007669"/>
    <property type="project" value="TreeGrafter"/>
</dbReference>
<keyword evidence="5" id="KW-0539">Nucleus</keyword>
<proteinExistence type="inferred from homology"/>
<evidence type="ECO:0000256" key="3">
    <source>
        <dbReference type="ARBA" id="ARBA00022763"/>
    </source>
</evidence>
<dbReference type="InterPro" id="IPR003021">
    <property type="entry name" value="Rad1_Rec1_Rad17"/>
</dbReference>
<dbReference type="Pfam" id="PF02144">
    <property type="entry name" value="Rad1"/>
    <property type="match status" value="1"/>
</dbReference>
<dbReference type="InterPro" id="IPR046938">
    <property type="entry name" value="DNA_clamp_sf"/>
</dbReference>
<dbReference type="PANTHER" id="PTHR10870:SF0">
    <property type="entry name" value="CELL CYCLE CHECKPOINT PROTEIN RAD1"/>
    <property type="match status" value="1"/>
</dbReference>
<dbReference type="OrthoDB" id="337581at2759"/>
<dbReference type="Gene3D" id="3.70.10.10">
    <property type="match status" value="1"/>
</dbReference>
<evidence type="ECO:0000256" key="5">
    <source>
        <dbReference type="ARBA" id="ARBA00023242"/>
    </source>
</evidence>
<dbReference type="GO" id="GO:0006281">
    <property type="term" value="P:DNA repair"/>
    <property type="evidence" value="ECO:0007669"/>
    <property type="project" value="UniProtKB-KW"/>
</dbReference>
<name>A0A8H7VQF9_9FUNG</name>
<keyword evidence="4" id="KW-0234">DNA repair</keyword>
<organism evidence="6 7">
    <name type="scientific">Circinella minor</name>
    <dbReference type="NCBI Taxonomy" id="1195481"/>
    <lineage>
        <taxon>Eukaryota</taxon>
        <taxon>Fungi</taxon>
        <taxon>Fungi incertae sedis</taxon>
        <taxon>Mucoromycota</taxon>
        <taxon>Mucoromycotina</taxon>
        <taxon>Mucoromycetes</taxon>
        <taxon>Mucorales</taxon>
        <taxon>Lichtheimiaceae</taxon>
        <taxon>Circinella</taxon>
    </lineage>
</organism>
<dbReference type="PRINTS" id="PR01246">
    <property type="entry name" value="RAD1REPAIR"/>
</dbReference>
<accession>A0A8H7VQF9</accession>
<dbReference type="Proteomes" id="UP000646827">
    <property type="component" value="Unassembled WGS sequence"/>
</dbReference>
<evidence type="ECO:0000256" key="4">
    <source>
        <dbReference type="ARBA" id="ARBA00023204"/>
    </source>
</evidence>
<evidence type="ECO:0000313" key="6">
    <source>
        <dbReference type="EMBL" id="KAG2224993.1"/>
    </source>
</evidence>
<dbReference type="SUPFAM" id="SSF55979">
    <property type="entry name" value="DNA clamp"/>
    <property type="match status" value="1"/>
</dbReference>
<dbReference type="PRINTS" id="PR01245">
    <property type="entry name" value="RAD1REC1"/>
</dbReference>
<evidence type="ECO:0000256" key="1">
    <source>
        <dbReference type="ARBA" id="ARBA00004123"/>
    </source>
</evidence>
<dbReference type="AlphaFoldDB" id="A0A8H7VQF9"/>
<dbReference type="EMBL" id="JAEPRB010000034">
    <property type="protein sequence ID" value="KAG2224993.1"/>
    <property type="molecule type" value="Genomic_DNA"/>
</dbReference>
<keyword evidence="3" id="KW-0227">DNA damage</keyword>
<protein>
    <recommendedName>
        <fullName evidence="8">Proliferating cell nuclear antigen</fullName>
    </recommendedName>
</protein>
<dbReference type="CDD" id="cd00577">
    <property type="entry name" value="PCNA"/>
    <property type="match status" value="1"/>
</dbReference>
<sequence length="278" mass="31176">MATTTTAVTTNVFSGEVNSLRTVLNLLKSIHIKNIATCNIYDEGITFTVVETHRVKAIAYIRRHMFEIYRKQQGQEVPTFGIGLNTLIDSLSLLGPASTPAADTCKIQYPSTGTHLVISRDDRENDVSTHCRLVTLEPDSENLELSLNDEPNLSQRAIMKSSWLKEAMSDLDKSCEKINMTFSPTDPCFSLTGEGNNGTFEMEYPEHSESFISFHCNEEATYSYHFSHIVYCNKALDQSDEVSLRVSRDGVLSMLFRIQESHVEFTMLPYDSSTTGDA</sequence>